<dbReference type="AlphaFoldDB" id="A0A4Z1KY94"/>
<proteinExistence type="predicted"/>
<protein>
    <submittedName>
        <fullName evidence="1">Uncharacterized protein</fullName>
    </submittedName>
</protein>
<gene>
    <name evidence="1" type="ORF">BPOR_0109g00070</name>
</gene>
<reference evidence="1 2" key="1">
    <citation type="submission" date="2017-12" db="EMBL/GenBank/DDBJ databases">
        <title>Comparative genomics of Botrytis spp.</title>
        <authorList>
            <person name="Valero-Jimenez C.A."/>
            <person name="Tapia P."/>
            <person name="Veloso J."/>
            <person name="Silva-Moreno E."/>
            <person name="Staats M."/>
            <person name="Valdes J.H."/>
            <person name="Van Kan J.A.L."/>
        </authorList>
    </citation>
    <scope>NUCLEOTIDE SEQUENCE [LARGE SCALE GENOMIC DNA]</scope>
    <source>
        <strain evidence="1 2">MUCL3349</strain>
    </source>
</reference>
<evidence type="ECO:0000313" key="2">
    <source>
        <dbReference type="Proteomes" id="UP000297280"/>
    </source>
</evidence>
<dbReference type="EMBL" id="PQXO01000109">
    <property type="protein sequence ID" value="TGO89446.1"/>
    <property type="molecule type" value="Genomic_DNA"/>
</dbReference>
<comment type="caution">
    <text evidence="1">The sequence shown here is derived from an EMBL/GenBank/DDBJ whole genome shotgun (WGS) entry which is preliminary data.</text>
</comment>
<dbReference type="Proteomes" id="UP000297280">
    <property type="component" value="Unassembled WGS sequence"/>
</dbReference>
<keyword evidence="2" id="KW-1185">Reference proteome</keyword>
<sequence>MWRKRFNVPASVIREVGKGPGVFVFHGNGEGGKLRQDMATTRIYDENDVGSTKAGQVVQYAKLGITNMRL</sequence>
<name>A0A4Z1KY94_9HELO</name>
<organism evidence="1 2">
    <name type="scientific">Botrytis porri</name>
    <dbReference type="NCBI Taxonomy" id="87229"/>
    <lineage>
        <taxon>Eukaryota</taxon>
        <taxon>Fungi</taxon>
        <taxon>Dikarya</taxon>
        <taxon>Ascomycota</taxon>
        <taxon>Pezizomycotina</taxon>
        <taxon>Leotiomycetes</taxon>
        <taxon>Helotiales</taxon>
        <taxon>Sclerotiniaceae</taxon>
        <taxon>Botrytis</taxon>
    </lineage>
</organism>
<evidence type="ECO:0000313" key="1">
    <source>
        <dbReference type="EMBL" id="TGO89446.1"/>
    </source>
</evidence>
<accession>A0A4Z1KY94</accession>